<evidence type="ECO:0000313" key="3">
    <source>
        <dbReference type="Proteomes" id="UP001199424"/>
    </source>
</evidence>
<evidence type="ECO:0000256" key="1">
    <source>
        <dbReference type="SAM" id="Phobius"/>
    </source>
</evidence>
<feature type="transmembrane region" description="Helical" evidence="1">
    <location>
        <begin position="145"/>
        <end position="174"/>
    </location>
</feature>
<dbReference type="EMBL" id="JAJEQC010000002">
    <property type="protein sequence ID" value="MCC2136046.1"/>
    <property type="molecule type" value="Genomic_DNA"/>
</dbReference>
<feature type="transmembrane region" description="Helical" evidence="1">
    <location>
        <begin position="194"/>
        <end position="217"/>
    </location>
</feature>
<feature type="transmembrane region" description="Helical" evidence="1">
    <location>
        <begin position="21"/>
        <end position="42"/>
    </location>
</feature>
<gene>
    <name evidence="2" type="ORF">LKD31_03335</name>
</gene>
<dbReference type="Pfam" id="PF06182">
    <property type="entry name" value="ABC2_membrane_6"/>
    <property type="match status" value="1"/>
</dbReference>
<feature type="transmembrane region" description="Helical" evidence="1">
    <location>
        <begin position="95"/>
        <end position="112"/>
    </location>
</feature>
<keyword evidence="1" id="KW-0472">Membrane</keyword>
<dbReference type="Proteomes" id="UP001199424">
    <property type="component" value="Unassembled WGS sequence"/>
</dbReference>
<keyword evidence="1" id="KW-0812">Transmembrane</keyword>
<feature type="transmembrane region" description="Helical" evidence="1">
    <location>
        <begin position="229"/>
        <end position="254"/>
    </location>
</feature>
<keyword evidence="1" id="KW-1133">Transmembrane helix</keyword>
<proteinExistence type="predicted"/>
<reference evidence="2" key="1">
    <citation type="submission" date="2021-10" db="EMBL/GenBank/DDBJ databases">
        <title>Anaerobic single-cell dispensing facilitates the cultivation of human gut bacteria.</title>
        <authorList>
            <person name="Afrizal A."/>
        </authorList>
    </citation>
    <scope>NUCLEOTIDE SEQUENCE</scope>
    <source>
        <strain evidence="2">CLA-AA-H250</strain>
    </source>
</reference>
<keyword evidence="3" id="KW-1185">Reference proteome</keyword>
<dbReference type="InterPro" id="IPR010390">
    <property type="entry name" value="ABC-2_transporter-like"/>
</dbReference>
<evidence type="ECO:0000313" key="2">
    <source>
        <dbReference type="EMBL" id="MCC2136046.1"/>
    </source>
</evidence>
<sequence length="266" mass="30163">MFYLFLAKQFIRTQWRSQNEYRFSFIMGILAQGTNFVFRYLALYLLVSRFGSLNGWNSRELLLIYSFSQFTYAIGSTFTHDLCRQLPNLARTGDLNSYLIRPVHSLFLAIFTNFNVGYITHFTISATVMIFSFISLGVTLNLWGILWLVITLVSGGIISGCVFLISSLPSVVAIGNVSLKNITYVFKDVVQYPLSIFGTPLQIILTVFIPLGFTTFYPLQPLLGKQDMGIFPVFIQYLSPLVAIVMVLLLLLAWRTVINKYESTGT</sequence>
<accession>A0AAE3AIT5</accession>
<dbReference type="RefSeq" id="WP_308448622.1">
    <property type="nucleotide sequence ID" value="NZ_JAJEQC010000002.1"/>
</dbReference>
<protein>
    <submittedName>
        <fullName evidence="2">ABC-2 family transporter protein</fullName>
    </submittedName>
</protein>
<dbReference type="AlphaFoldDB" id="A0AAE3AIT5"/>
<name>A0AAE3AIT5_9FIRM</name>
<dbReference type="PANTHER" id="PTHR36833:SF1">
    <property type="entry name" value="INTEGRAL MEMBRANE TRANSPORT PROTEIN"/>
    <property type="match status" value="1"/>
</dbReference>
<dbReference type="PANTHER" id="PTHR36833">
    <property type="entry name" value="SLR0610 PROTEIN-RELATED"/>
    <property type="match status" value="1"/>
</dbReference>
<comment type="caution">
    <text evidence="2">The sequence shown here is derived from an EMBL/GenBank/DDBJ whole genome shotgun (WGS) entry which is preliminary data.</text>
</comment>
<organism evidence="2 3">
    <name type="scientific">Hominenteromicrobium mulieris</name>
    <dbReference type="NCBI Taxonomy" id="2885357"/>
    <lineage>
        <taxon>Bacteria</taxon>
        <taxon>Bacillati</taxon>
        <taxon>Bacillota</taxon>
        <taxon>Clostridia</taxon>
        <taxon>Eubacteriales</taxon>
        <taxon>Oscillospiraceae</taxon>
        <taxon>Hominenteromicrobium</taxon>
    </lineage>
</organism>